<evidence type="ECO:0000313" key="8">
    <source>
        <dbReference type="Proteomes" id="UP000677918"/>
    </source>
</evidence>
<evidence type="ECO:0000256" key="5">
    <source>
        <dbReference type="RuleBase" id="RU363019"/>
    </source>
</evidence>
<evidence type="ECO:0000256" key="1">
    <source>
        <dbReference type="ARBA" id="ARBA00000971"/>
    </source>
</evidence>
<dbReference type="PRINTS" id="PR00153">
    <property type="entry name" value="CSAPPISMRASE"/>
</dbReference>
<proteinExistence type="inferred from homology"/>
<dbReference type="PANTHER" id="PTHR45625">
    <property type="entry name" value="PEPTIDYL-PROLYL CIS-TRANS ISOMERASE-RELATED"/>
    <property type="match status" value="1"/>
</dbReference>
<dbReference type="RefSeq" id="WP_244864945.1">
    <property type="nucleotide sequence ID" value="NZ_BOVK01000006.1"/>
</dbReference>
<keyword evidence="4 5" id="KW-0413">Isomerase</keyword>
<evidence type="ECO:0000313" key="7">
    <source>
        <dbReference type="EMBL" id="GIQ67676.1"/>
    </source>
</evidence>
<comment type="function">
    <text evidence="2 5">PPIases accelerate the folding of proteins. It catalyzes the cis-trans isomerization of proline imidic peptide bonds in oligopeptides.</text>
</comment>
<dbReference type="EC" id="5.2.1.8" evidence="5"/>
<feature type="chain" id="PRO_5035339268" description="Peptidyl-prolyl cis-trans isomerase" evidence="5">
    <location>
        <begin position="19"/>
        <end position="215"/>
    </location>
</feature>
<dbReference type="Pfam" id="PF00160">
    <property type="entry name" value="Pro_isomerase"/>
    <property type="match status" value="1"/>
</dbReference>
<keyword evidence="8" id="KW-1185">Reference proteome</keyword>
<reference evidence="7" key="1">
    <citation type="submission" date="2021-04" db="EMBL/GenBank/DDBJ databases">
        <title>Draft genome sequence of Xylanibacillus composti strain K13.</title>
        <authorList>
            <person name="Uke A."/>
            <person name="Chhe C."/>
            <person name="Baramee S."/>
            <person name="Kosugi A."/>
        </authorList>
    </citation>
    <scope>NUCLEOTIDE SEQUENCE</scope>
    <source>
        <strain evidence="7">K13</strain>
    </source>
</reference>
<keyword evidence="3 5" id="KW-0697">Rotamase</keyword>
<organism evidence="7 8">
    <name type="scientific">Xylanibacillus composti</name>
    <dbReference type="NCBI Taxonomy" id="1572762"/>
    <lineage>
        <taxon>Bacteria</taxon>
        <taxon>Bacillati</taxon>
        <taxon>Bacillota</taxon>
        <taxon>Bacilli</taxon>
        <taxon>Bacillales</taxon>
        <taxon>Paenibacillaceae</taxon>
        <taxon>Xylanibacillus</taxon>
    </lineage>
</organism>
<comment type="catalytic activity">
    <reaction evidence="1 5">
        <text>[protein]-peptidylproline (omega=180) = [protein]-peptidylproline (omega=0)</text>
        <dbReference type="Rhea" id="RHEA:16237"/>
        <dbReference type="Rhea" id="RHEA-COMP:10747"/>
        <dbReference type="Rhea" id="RHEA-COMP:10748"/>
        <dbReference type="ChEBI" id="CHEBI:83833"/>
        <dbReference type="ChEBI" id="CHEBI:83834"/>
        <dbReference type="EC" id="5.2.1.8"/>
    </reaction>
</comment>
<keyword evidence="5" id="KW-0732">Signal</keyword>
<feature type="signal peptide" evidence="5">
    <location>
        <begin position="1"/>
        <end position="18"/>
    </location>
</feature>
<comment type="caution">
    <text evidence="7">The sequence shown here is derived from an EMBL/GenBank/DDBJ whole genome shotgun (WGS) entry which is preliminary data.</text>
</comment>
<sequence length="215" mass="23357">MSKWMKCLAVVSILTVLAACGQNQDGDGGKQAIAMQWPEPPEMTIDPERNYTAKLHTSKGIITLELFAKDAPITVNNFVFLAEQGFYDGVTFHRIIQHFMIQTGDPIGDGTGGPGYRFEDELPSPHVYEPGIVAMANGGPNTNGSQFFICSGPSSYSLNERPNYTIFGKVTEGMDVVEDIASAPVKMNPKANPNVEPPSMPTEDIYIQKVDIIAG</sequence>
<comment type="similarity">
    <text evidence="5">Belongs to the cyclophilin-type PPIase family.</text>
</comment>
<dbReference type="AlphaFoldDB" id="A0A8J4H1F5"/>
<evidence type="ECO:0000256" key="3">
    <source>
        <dbReference type="ARBA" id="ARBA00023110"/>
    </source>
</evidence>
<gene>
    <name evidence="7" type="ORF">XYCOK13_05000</name>
</gene>
<dbReference type="InterPro" id="IPR020892">
    <property type="entry name" value="Cyclophilin-type_PPIase_CS"/>
</dbReference>
<dbReference type="CDD" id="cd00317">
    <property type="entry name" value="cyclophilin"/>
    <property type="match status" value="1"/>
</dbReference>
<dbReference type="PROSITE" id="PS51257">
    <property type="entry name" value="PROKAR_LIPOPROTEIN"/>
    <property type="match status" value="1"/>
</dbReference>
<evidence type="ECO:0000256" key="2">
    <source>
        <dbReference type="ARBA" id="ARBA00002388"/>
    </source>
</evidence>
<dbReference type="Proteomes" id="UP000677918">
    <property type="component" value="Unassembled WGS sequence"/>
</dbReference>
<dbReference type="SUPFAM" id="SSF50891">
    <property type="entry name" value="Cyclophilin-like"/>
    <property type="match status" value="1"/>
</dbReference>
<dbReference type="GO" id="GO:0003755">
    <property type="term" value="F:peptidyl-prolyl cis-trans isomerase activity"/>
    <property type="evidence" value="ECO:0007669"/>
    <property type="project" value="UniProtKB-UniRule"/>
</dbReference>
<protein>
    <recommendedName>
        <fullName evidence="5">Peptidyl-prolyl cis-trans isomerase</fullName>
        <shortName evidence="5">PPIase</shortName>
        <ecNumber evidence="5">5.2.1.8</ecNumber>
    </recommendedName>
</protein>
<dbReference type="EMBL" id="BOVK01000006">
    <property type="protein sequence ID" value="GIQ67676.1"/>
    <property type="molecule type" value="Genomic_DNA"/>
</dbReference>
<evidence type="ECO:0000259" key="6">
    <source>
        <dbReference type="PROSITE" id="PS50072"/>
    </source>
</evidence>
<feature type="domain" description="PPIase cyclophilin-type" evidence="6">
    <location>
        <begin position="60"/>
        <end position="212"/>
    </location>
</feature>
<accession>A0A8J4H1F5</accession>
<evidence type="ECO:0000256" key="4">
    <source>
        <dbReference type="ARBA" id="ARBA00023235"/>
    </source>
</evidence>
<dbReference type="InterPro" id="IPR044666">
    <property type="entry name" value="Cyclophilin_A-like"/>
</dbReference>
<dbReference type="PROSITE" id="PS50072">
    <property type="entry name" value="CSA_PPIASE_2"/>
    <property type="match status" value="1"/>
</dbReference>
<dbReference type="PROSITE" id="PS00170">
    <property type="entry name" value="CSA_PPIASE_1"/>
    <property type="match status" value="1"/>
</dbReference>
<name>A0A8J4H1F5_9BACL</name>
<dbReference type="PANTHER" id="PTHR45625:SF4">
    <property type="entry name" value="PEPTIDYLPROLYL ISOMERASE DOMAIN AND WD REPEAT-CONTAINING PROTEIN 1"/>
    <property type="match status" value="1"/>
</dbReference>
<dbReference type="Gene3D" id="2.40.100.10">
    <property type="entry name" value="Cyclophilin-like"/>
    <property type="match status" value="1"/>
</dbReference>
<dbReference type="GO" id="GO:0006457">
    <property type="term" value="P:protein folding"/>
    <property type="evidence" value="ECO:0007669"/>
    <property type="project" value="InterPro"/>
</dbReference>
<dbReference type="InterPro" id="IPR029000">
    <property type="entry name" value="Cyclophilin-like_dom_sf"/>
</dbReference>
<dbReference type="InterPro" id="IPR002130">
    <property type="entry name" value="Cyclophilin-type_PPIase_dom"/>
</dbReference>